<sequence length="208" mass="23201">MSTRRSWVVVGGGAWPVVEKSGRAHIHMQKYSHVLVSLSPSLPVTHSVSSQCPHCSSQGGVSLKPTHLDCLDSRDRHALIQTQFFPKKRYLYEKTDRLSAWPVELGAKHGIVHFSEPRHFFFLLTYYIRWLYQAFPALRLSSSQGVERGEGGLTINQPLFSFTSSPMTYPCSLLCLLACLLVRPPASPGFIVSDTLNSLAHEPPTRAP</sequence>
<proteinExistence type="predicted"/>
<dbReference type="EMBL" id="LKCN02000007">
    <property type="protein sequence ID" value="RCI12219.1"/>
    <property type="molecule type" value="Genomic_DNA"/>
</dbReference>
<reference evidence="1 2" key="1">
    <citation type="journal article" date="2015" name="BMC Genomics">
        <title>Insights from the genome of Ophiocordyceps polyrhachis-furcata to pathogenicity and host specificity in insect fungi.</title>
        <authorList>
            <person name="Wichadakul D."/>
            <person name="Kobmoo N."/>
            <person name="Ingsriswang S."/>
            <person name="Tangphatsornruang S."/>
            <person name="Chantasingh D."/>
            <person name="Luangsa-ard J.J."/>
            <person name="Eurwilaichitr L."/>
        </authorList>
    </citation>
    <scope>NUCLEOTIDE SEQUENCE [LARGE SCALE GENOMIC DNA]</scope>
    <source>
        <strain evidence="1 2">BCC 54312</strain>
    </source>
</reference>
<comment type="caution">
    <text evidence="1">The sequence shown here is derived from an EMBL/GenBank/DDBJ whole genome shotgun (WGS) entry which is preliminary data.</text>
</comment>
<evidence type="ECO:0000313" key="1">
    <source>
        <dbReference type="EMBL" id="RCI12219.1"/>
    </source>
</evidence>
<organism evidence="1 2">
    <name type="scientific">Ophiocordyceps polyrhachis-furcata BCC 54312</name>
    <dbReference type="NCBI Taxonomy" id="1330021"/>
    <lineage>
        <taxon>Eukaryota</taxon>
        <taxon>Fungi</taxon>
        <taxon>Dikarya</taxon>
        <taxon>Ascomycota</taxon>
        <taxon>Pezizomycotina</taxon>
        <taxon>Sordariomycetes</taxon>
        <taxon>Hypocreomycetidae</taxon>
        <taxon>Hypocreales</taxon>
        <taxon>Ophiocordycipitaceae</taxon>
        <taxon>Ophiocordyceps</taxon>
    </lineage>
</organism>
<dbReference type="Proteomes" id="UP000253664">
    <property type="component" value="Unassembled WGS sequence"/>
</dbReference>
<gene>
    <name evidence="1" type="ORF">L249_1356</name>
</gene>
<dbReference type="AlphaFoldDB" id="A0A367LCR4"/>
<accession>A0A367LCR4</accession>
<name>A0A367LCR4_9HYPO</name>
<protein>
    <submittedName>
        <fullName evidence="1">Uncharacterized protein</fullName>
    </submittedName>
</protein>
<feature type="non-terminal residue" evidence="1">
    <location>
        <position position="208"/>
    </location>
</feature>
<keyword evidence="2" id="KW-1185">Reference proteome</keyword>
<evidence type="ECO:0000313" key="2">
    <source>
        <dbReference type="Proteomes" id="UP000253664"/>
    </source>
</evidence>